<dbReference type="InterPro" id="IPR014911">
    <property type="entry name" value="PilS_N"/>
</dbReference>
<keyword evidence="1" id="KW-1133">Transmembrane helix</keyword>
<evidence type="ECO:0000259" key="2">
    <source>
        <dbReference type="Pfam" id="PF08805"/>
    </source>
</evidence>
<feature type="domain" description="Type 4 secretion system PilS N-terminal" evidence="2">
    <location>
        <begin position="48"/>
        <end position="191"/>
    </location>
</feature>
<name>A0A7Z7HSS7_9PROT</name>
<dbReference type="AlphaFoldDB" id="A0A7Z7HSS7"/>
<organism evidence="3 4">
    <name type="scientific">Sterolibacterium denitrificans</name>
    <dbReference type="NCBI Taxonomy" id="157592"/>
    <lineage>
        <taxon>Bacteria</taxon>
        <taxon>Pseudomonadati</taxon>
        <taxon>Pseudomonadota</taxon>
        <taxon>Betaproteobacteria</taxon>
        <taxon>Nitrosomonadales</taxon>
        <taxon>Sterolibacteriaceae</taxon>
        <taxon>Sterolibacterium</taxon>
    </lineage>
</organism>
<dbReference type="InterPro" id="IPR012902">
    <property type="entry name" value="N_methyl_site"/>
</dbReference>
<dbReference type="Proteomes" id="UP000242886">
    <property type="component" value="Chromosome SDENCHOL"/>
</dbReference>
<dbReference type="InterPro" id="IPR045584">
    <property type="entry name" value="Pilin-like"/>
</dbReference>
<keyword evidence="1" id="KW-0812">Transmembrane</keyword>
<protein>
    <submittedName>
        <fullName evidence="3">Type IV pilus biogenesis protein</fullName>
    </submittedName>
</protein>
<evidence type="ECO:0000256" key="1">
    <source>
        <dbReference type="SAM" id="Phobius"/>
    </source>
</evidence>
<dbReference type="NCBIfam" id="TIGR02532">
    <property type="entry name" value="IV_pilin_GFxxxE"/>
    <property type="match status" value="1"/>
</dbReference>
<dbReference type="Pfam" id="PF08805">
    <property type="entry name" value="PilS"/>
    <property type="match status" value="1"/>
</dbReference>
<dbReference type="RefSeq" id="WP_154717019.1">
    <property type="nucleotide sequence ID" value="NZ_LT837803.1"/>
</dbReference>
<dbReference type="EMBL" id="LT837803">
    <property type="protein sequence ID" value="SMB28009.1"/>
    <property type="molecule type" value="Genomic_DNA"/>
</dbReference>
<sequence length="193" mass="19680">MSKQLKTGMAGIRQQLGMTLMEIIAALAIIAAVIVGALSLFNSAQSSNQAVTMLKDIIAIRSAVQQLYLGQGGYANAAGAINTQLNDARKAPSDLIWQAGTTNFRTPWGGTLDVGATANNAPNFTITLTAVPPEICSQLVTNASTGWSQTTVGGTVVGSIVGNATPYPVTPARANNACGTAAAGVNVVFTTAN</sequence>
<evidence type="ECO:0000313" key="3">
    <source>
        <dbReference type="EMBL" id="SMB28009.1"/>
    </source>
</evidence>
<keyword evidence="1" id="KW-0472">Membrane</keyword>
<dbReference type="Gene3D" id="3.30.1690.10">
    <property type="entry name" value="TcpA-like pilin"/>
    <property type="match status" value="1"/>
</dbReference>
<evidence type="ECO:0000313" key="4">
    <source>
        <dbReference type="Proteomes" id="UP000242886"/>
    </source>
</evidence>
<proteinExistence type="predicted"/>
<reference evidence="3" key="1">
    <citation type="submission" date="2017-03" db="EMBL/GenBank/DDBJ databases">
        <authorList>
            <consortium name="AG Boll"/>
        </authorList>
    </citation>
    <scope>NUCLEOTIDE SEQUENCE [LARGE SCALE GENOMIC DNA]</scope>
    <source>
        <strain evidence="3">Chol</strain>
    </source>
</reference>
<gene>
    <name evidence="3" type="ORF">SDENCHOL_20532</name>
</gene>
<feature type="transmembrane region" description="Helical" evidence="1">
    <location>
        <begin position="20"/>
        <end position="41"/>
    </location>
</feature>
<accession>A0A7Z7HSS7</accession>
<dbReference type="SUPFAM" id="SSF54523">
    <property type="entry name" value="Pili subunits"/>
    <property type="match status" value="1"/>
</dbReference>
<keyword evidence="4" id="KW-1185">Reference proteome</keyword>